<proteinExistence type="inferred from homology"/>
<evidence type="ECO:0000256" key="8">
    <source>
        <dbReference type="ARBA" id="ARBA00023157"/>
    </source>
</evidence>
<comment type="subcellular location">
    <subcellularLocation>
        <location evidence="2">Endoplasmic reticulum lumen</location>
    </subcellularLocation>
</comment>
<feature type="signal peptide" evidence="13">
    <location>
        <begin position="1"/>
        <end position="23"/>
    </location>
</feature>
<dbReference type="InterPro" id="IPR036249">
    <property type="entry name" value="Thioredoxin-like_sf"/>
</dbReference>
<dbReference type="AlphaFoldDB" id="A0A8J2W4F5"/>
<keyword evidence="7" id="KW-0256">Endoplasmic reticulum</keyword>
<dbReference type="GO" id="GO:0034976">
    <property type="term" value="P:response to endoplasmic reticulum stress"/>
    <property type="evidence" value="ECO:0007669"/>
    <property type="project" value="TreeGrafter"/>
</dbReference>
<feature type="domain" description="Thioredoxin" evidence="14">
    <location>
        <begin position="125"/>
        <end position="266"/>
    </location>
</feature>
<evidence type="ECO:0000313" key="15">
    <source>
        <dbReference type="EMBL" id="CAH0104849.1"/>
    </source>
</evidence>
<gene>
    <name evidence="15" type="ORF">DGAL_LOCUS7778</name>
</gene>
<evidence type="ECO:0000256" key="2">
    <source>
        <dbReference type="ARBA" id="ARBA00004319"/>
    </source>
</evidence>
<dbReference type="Proteomes" id="UP000789390">
    <property type="component" value="Unassembled WGS sequence"/>
</dbReference>
<dbReference type="GO" id="GO:0005788">
    <property type="term" value="C:endoplasmic reticulum lumen"/>
    <property type="evidence" value="ECO:0007669"/>
    <property type="project" value="UniProtKB-SubCell"/>
</dbReference>
<evidence type="ECO:0000259" key="14">
    <source>
        <dbReference type="PROSITE" id="PS51352"/>
    </source>
</evidence>
<feature type="domain" description="Thioredoxin" evidence="14">
    <location>
        <begin position="18"/>
        <end position="124"/>
    </location>
</feature>
<keyword evidence="5 13" id="KW-0732">Signal</keyword>
<evidence type="ECO:0000256" key="5">
    <source>
        <dbReference type="ARBA" id="ARBA00022729"/>
    </source>
</evidence>
<dbReference type="SUPFAM" id="SSF52833">
    <property type="entry name" value="Thioredoxin-like"/>
    <property type="match status" value="3"/>
</dbReference>
<dbReference type="OrthoDB" id="10264505at2759"/>
<keyword evidence="10" id="KW-0676">Redox-active center</keyword>
<evidence type="ECO:0000256" key="7">
    <source>
        <dbReference type="ARBA" id="ARBA00022824"/>
    </source>
</evidence>
<dbReference type="Gene3D" id="3.40.30.10">
    <property type="entry name" value="Glutaredoxin"/>
    <property type="match status" value="2"/>
</dbReference>
<keyword evidence="8" id="KW-1015">Disulfide bond</keyword>
<keyword evidence="6" id="KW-0677">Repeat</keyword>
<name>A0A8J2W4F5_9CRUS</name>
<evidence type="ECO:0000256" key="11">
    <source>
        <dbReference type="ARBA" id="ARBA00067226"/>
    </source>
</evidence>
<dbReference type="PROSITE" id="PS00194">
    <property type="entry name" value="THIOREDOXIN_1"/>
    <property type="match status" value="2"/>
</dbReference>
<dbReference type="PANTHER" id="PTHR45815:SF3">
    <property type="entry name" value="PROTEIN DISULFIDE-ISOMERASE A6"/>
    <property type="match status" value="1"/>
</dbReference>
<keyword evidence="9" id="KW-0413">Isomerase</keyword>
<comment type="similarity">
    <text evidence="3 12">Belongs to the protein disulfide isomerase family.</text>
</comment>
<dbReference type="InterPro" id="IPR017937">
    <property type="entry name" value="Thioredoxin_CS"/>
</dbReference>
<evidence type="ECO:0000256" key="12">
    <source>
        <dbReference type="RuleBase" id="RU004208"/>
    </source>
</evidence>
<dbReference type="GO" id="GO:0015035">
    <property type="term" value="F:protein-disulfide reductase activity"/>
    <property type="evidence" value="ECO:0007669"/>
    <property type="project" value="TreeGrafter"/>
</dbReference>
<feature type="chain" id="PRO_5035282782" description="Protein disulfide-isomerase A6 homolog" evidence="13">
    <location>
        <begin position="24"/>
        <end position="436"/>
    </location>
</feature>
<dbReference type="PRINTS" id="PR00421">
    <property type="entry name" value="THIOREDOXIN"/>
</dbReference>
<evidence type="ECO:0000256" key="10">
    <source>
        <dbReference type="ARBA" id="ARBA00023284"/>
    </source>
</evidence>
<protein>
    <recommendedName>
        <fullName evidence="11">Protein disulfide-isomerase A6 homolog</fullName>
        <ecNumber evidence="4">5.3.4.1</ecNumber>
    </recommendedName>
</protein>
<dbReference type="FunFam" id="3.40.30.10:FF:000050">
    <property type="entry name" value="protein disulfide-isomerase A6 isoform X1"/>
    <property type="match status" value="1"/>
</dbReference>
<sequence length="436" mass="47476">MISVMIKIAFYCYIACFVSVTHALYPSSSDVIDLTPNNFNKLVINSDEVWIVEFYAPWCGHCKSLVPEYTKAASALKGVVKVGSVNADEHKSLGGQYGVRGFPTIKIFGSNKNKPDDFNGQRTAQGIVEAALKAAREKVEGQMGGGKKKSSGSSKDDVIELTDDNFDKLVLKSDDIWLVEFYAPWCGHCKNLAPHWAQAANELKGKVKLGALDATIHTSKASQYGIQGFPTIKYFPAGPKTASSAEEYDGGRTAGDIVTWASNKAAENIPAPEIKQLTGEDVMKSNCVDHPLCVVAILPNILDCQSECRNSYLKTLAALGDKYKKKMWGWIWSEAGAQPEMEDALGLGGFGYPAMSVFSPKKLKYSILRGSFGHDGINEYLRDLSYGRGSTFPVKGAAIPSVQSIAPWDGKDGQLEVEEEIDLSDVDLDDLSKDEL</sequence>
<dbReference type="InterPro" id="IPR005788">
    <property type="entry name" value="PDI_thioredoxin-like_dom"/>
</dbReference>
<reference evidence="15" key="1">
    <citation type="submission" date="2021-11" db="EMBL/GenBank/DDBJ databases">
        <authorList>
            <person name="Schell T."/>
        </authorList>
    </citation>
    <scope>NUCLEOTIDE SEQUENCE</scope>
    <source>
        <strain evidence="15">M5</strain>
    </source>
</reference>
<dbReference type="GO" id="GO:0003756">
    <property type="term" value="F:protein disulfide isomerase activity"/>
    <property type="evidence" value="ECO:0007669"/>
    <property type="project" value="UniProtKB-EC"/>
</dbReference>
<dbReference type="CDD" id="cd03001">
    <property type="entry name" value="PDI_a_P5"/>
    <property type="match status" value="2"/>
</dbReference>
<dbReference type="NCBIfam" id="TIGR01126">
    <property type="entry name" value="pdi_dom"/>
    <property type="match status" value="2"/>
</dbReference>
<evidence type="ECO:0000256" key="6">
    <source>
        <dbReference type="ARBA" id="ARBA00022737"/>
    </source>
</evidence>
<comment type="catalytic activity">
    <reaction evidence="1">
        <text>Catalyzes the rearrangement of -S-S- bonds in proteins.</text>
        <dbReference type="EC" id="5.3.4.1"/>
    </reaction>
</comment>
<dbReference type="EMBL" id="CAKKLH010000157">
    <property type="protein sequence ID" value="CAH0104849.1"/>
    <property type="molecule type" value="Genomic_DNA"/>
</dbReference>
<evidence type="ECO:0000256" key="3">
    <source>
        <dbReference type="ARBA" id="ARBA00006347"/>
    </source>
</evidence>
<dbReference type="FunFam" id="3.40.30.10:FF:000032">
    <property type="entry name" value="Protein disulfide-isomerase A6 homolog"/>
    <property type="match status" value="1"/>
</dbReference>
<evidence type="ECO:0000256" key="4">
    <source>
        <dbReference type="ARBA" id="ARBA00012723"/>
    </source>
</evidence>
<accession>A0A8J2W4F5</accession>
<dbReference type="PROSITE" id="PS51352">
    <property type="entry name" value="THIOREDOXIN_2"/>
    <property type="match status" value="2"/>
</dbReference>
<dbReference type="Pfam" id="PF24541">
    <property type="entry name" value="Thioredox_PDIA6_C"/>
    <property type="match status" value="1"/>
</dbReference>
<evidence type="ECO:0000256" key="1">
    <source>
        <dbReference type="ARBA" id="ARBA00001182"/>
    </source>
</evidence>
<dbReference type="EC" id="5.3.4.1" evidence="4"/>
<evidence type="ECO:0000313" key="16">
    <source>
        <dbReference type="Proteomes" id="UP000789390"/>
    </source>
</evidence>
<dbReference type="InterPro" id="IPR057305">
    <property type="entry name" value="Thioredox_PDIA6_C"/>
</dbReference>
<dbReference type="Pfam" id="PF00085">
    <property type="entry name" value="Thioredoxin"/>
    <property type="match status" value="2"/>
</dbReference>
<evidence type="ECO:0000256" key="13">
    <source>
        <dbReference type="SAM" id="SignalP"/>
    </source>
</evidence>
<keyword evidence="16" id="KW-1185">Reference proteome</keyword>
<dbReference type="InterPro" id="IPR013766">
    <property type="entry name" value="Thioredoxin_domain"/>
</dbReference>
<evidence type="ECO:0000256" key="9">
    <source>
        <dbReference type="ARBA" id="ARBA00023235"/>
    </source>
</evidence>
<comment type="caution">
    <text evidence="15">The sequence shown here is derived from an EMBL/GenBank/DDBJ whole genome shotgun (WGS) entry which is preliminary data.</text>
</comment>
<organism evidence="15 16">
    <name type="scientific">Daphnia galeata</name>
    <dbReference type="NCBI Taxonomy" id="27404"/>
    <lineage>
        <taxon>Eukaryota</taxon>
        <taxon>Metazoa</taxon>
        <taxon>Ecdysozoa</taxon>
        <taxon>Arthropoda</taxon>
        <taxon>Crustacea</taxon>
        <taxon>Branchiopoda</taxon>
        <taxon>Diplostraca</taxon>
        <taxon>Cladocera</taxon>
        <taxon>Anomopoda</taxon>
        <taxon>Daphniidae</taxon>
        <taxon>Daphnia</taxon>
    </lineage>
</organism>
<dbReference type="PANTHER" id="PTHR45815">
    <property type="entry name" value="PROTEIN DISULFIDE-ISOMERASE A6"/>
    <property type="match status" value="1"/>
</dbReference>
<dbReference type="CDD" id="cd02983">
    <property type="entry name" value="P5_C"/>
    <property type="match status" value="1"/>
</dbReference>